<dbReference type="AlphaFoldDB" id="A0A0U4W0N8"/>
<dbReference type="Proteomes" id="UP000064137">
    <property type="component" value="Chromosome"/>
</dbReference>
<dbReference type="InterPro" id="IPR029068">
    <property type="entry name" value="Glyas_Bleomycin-R_OHBP_Dase"/>
</dbReference>
<evidence type="ECO:0000313" key="2">
    <source>
        <dbReference type="EMBL" id="ALZ84936.1"/>
    </source>
</evidence>
<dbReference type="EMBL" id="CP013987">
    <property type="protein sequence ID" value="ALZ84936.1"/>
    <property type="molecule type" value="Genomic_DNA"/>
</dbReference>
<proteinExistence type="predicted"/>
<organism evidence="2 3">
    <name type="scientific">Pseudomonas oryzihabitans</name>
    <dbReference type="NCBI Taxonomy" id="47885"/>
    <lineage>
        <taxon>Bacteria</taxon>
        <taxon>Pseudomonadati</taxon>
        <taxon>Pseudomonadota</taxon>
        <taxon>Gammaproteobacteria</taxon>
        <taxon>Pseudomonadales</taxon>
        <taxon>Pseudomonadaceae</taxon>
        <taxon>Pseudomonas</taxon>
    </lineage>
</organism>
<feature type="domain" description="Glyoxalase-like" evidence="1">
    <location>
        <begin position="6"/>
        <end position="177"/>
    </location>
</feature>
<accession>A0A0U4W0N8</accession>
<dbReference type="Pfam" id="PF13468">
    <property type="entry name" value="Glyoxalase_3"/>
    <property type="match status" value="1"/>
</dbReference>
<name>A0A0U4W0N8_9PSED</name>
<sequence>MRASSLDHLVVVAPTLAAGALYVEERLGVAMQPGGKHPRMGTHNLLLRLGDCYLEVIAPDPDAPAPTRPRWFGLDDLEPRTAPCLAHWVARTQRLDRTDASLTQTFGTIESMSRGTLSWQISIHADGHLPLGGMLPSLIDWGDAQPPALHLIDRGCRLQRLEIAHPDPASIRQQLDAIGFSGPIACMAAAHPGLLACIETPNGLKTL</sequence>
<dbReference type="KEGG" id="por:APT59_12330"/>
<dbReference type="Gene3D" id="3.10.180.10">
    <property type="entry name" value="2,3-Dihydroxybiphenyl 1,2-Dioxygenase, domain 1"/>
    <property type="match status" value="1"/>
</dbReference>
<protein>
    <recommendedName>
        <fullName evidence="1">Glyoxalase-like domain-containing protein</fullName>
    </recommendedName>
</protein>
<dbReference type="OrthoDB" id="5801364at2"/>
<dbReference type="RefSeq" id="WP_059315110.1">
    <property type="nucleotide sequence ID" value="NZ_CP013987.1"/>
</dbReference>
<evidence type="ECO:0000259" key="1">
    <source>
        <dbReference type="Pfam" id="PF13468"/>
    </source>
</evidence>
<gene>
    <name evidence="2" type="ORF">APT59_12330</name>
</gene>
<reference evidence="2 3" key="1">
    <citation type="submission" date="2016-01" db="EMBL/GenBank/DDBJ databases">
        <title>Annotation of Pseudomonas oryzihabitans USDA-ARS-USMARC-56511.</title>
        <authorList>
            <person name="Harhay G.P."/>
            <person name="Harhay D.M."/>
            <person name="Smith T.P.L."/>
            <person name="Bono J.L."/>
            <person name="Heaton M.P."/>
            <person name="Clawson M.L."/>
            <person name="Chitko-Mckown C.G."/>
            <person name="Capik S.F."/>
            <person name="DeDonder K.D."/>
            <person name="Apley M.D."/>
            <person name="Lubbers B.V."/>
            <person name="White B.J."/>
            <person name="Larson R.L."/>
        </authorList>
    </citation>
    <scope>NUCLEOTIDE SEQUENCE [LARGE SCALE GENOMIC DNA]</scope>
    <source>
        <strain evidence="2 3">USDA-ARS-USMARC-56511</strain>
    </source>
</reference>
<dbReference type="InterPro" id="IPR025870">
    <property type="entry name" value="Glyoxalase-like_dom"/>
</dbReference>
<evidence type="ECO:0000313" key="3">
    <source>
        <dbReference type="Proteomes" id="UP000064137"/>
    </source>
</evidence>